<dbReference type="AlphaFoldDB" id="A0A9N7UNL8"/>
<reference evidence="1" key="1">
    <citation type="submission" date="2020-03" db="EMBL/GenBank/DDBJ databases">
        <authorList>
            <person name="Weist P."/>
        </authorList>
    </citation>
    <scope>NUCLEOTIDE SEQUENCE</scope>
</reference>
<proteinExistence type="predicted"/>
<organism evidence="1 2">
    <name type="scientific">Pleuronectes platessa</name>
    <name type="common">European plaice</name>
    <dbReference type="NCBI Taxonomy" id="8262"/>
    <lineage>
        <taxon>Eukaryota</taxon>
        <taxon>Metazoa</taxon>
        <taxon>Chordata</taxon>
        <taxon>Craniata</taxon>
        <taxon>Vertebrata</taxon>
        <taxon>Euteleostomi</taxon>
        <taxon>Actinopterygii</taxon>
        <taxon>Neopterygii</taxon>
        <taxon>Teleostei</taxon>
        <taxon>Neoteleostei</taxon>
        <taxon>Acanthomorphata</taxon>
        <taxon>Carangaria</taxon>
        <taxon>Pleuronectiformes</taxon>
        <taxon>Pleuronectoidei</taxon>
        <taxon>Pleuronectidae</taxon>
        <taxon>Pleuronectes</taxon>
    </lineage>
</organism>
<dbReference type="Proteomes" id="UP001153269">
    <property type="component" value="Unassembled WGS sequence"/>
</dbReference>
<evidence type="ECO:0000313" key="2">
    <source>
        <dbReference type="Proteomes" id="UP001153269"/>
    </source>
</evidence>
<comment type="caution">
    <text evidence="1">The sequence shown here is derived from an EMBL/GenBank/DDBJ whole genome shotgun (WGS) entry which is preliminary data.</text>
</comment>
<keyword evidence="2" id="KW-1185">Reference proteome</keyword>
<sequence length="174" mass="20485">MGDSPSTLKRGCERLIEVRHVVSRFARHASRYRRAKGSQRKLQCLKLWELRFTYRDTPLFKEVCAVMAWSASVGGFEVLRPARRVDLSGHSAPTLKLQFQEVTWQKYLETPASPRSIFWSMVGAERDHIRVRIQRKRKREIRAPAAAQWVFVSAVRRSDKRRNHRQLERIEGDR</sequence>
<protein>
    <submittedName>
        <fullName evidence="1">Uncharacterized protein</fullName>
    </submittedName>
</protein>
<dbReference type="EMBL" id="CADEAL010001591">
    <property type="protein sequence ID" value="CAB1433732.1"/>
    <property type="molecule type" value="Genomic_DNA"/>
</dbReference>
<name>A0A9N7UNL8_PLEPL</name>
<evidence type="ECO:0000313" key="1">
    <source>
        <dbReference type="EMBL" id="CAB1433732.1"/>
    </source>
</evidence>
<accession>A0A9N7UNL8</accession>
<gene>
    <name evidence="1" type="ORF">PLEPLA_LOCUS21823</name>
</gene>